<organism evidence="1 2">
    <name type="scientific">Brenneria salicis ATCC 15712 = DSM 30166</name>
    <dbReference type="NCBI Taxonomy" id="714314"/>
    <lineage>
        <taxon>Bacteria</taxon>
        <taxon>Pseudomonadati</taxon>
        <taxon>Pseudomonadota</taxon>
        <taxon>Gammaproteobacteria</taxon>
        <taxon>Enterobacterales</taxon>
        <taxon>Pectobacteriaceae</taxon>
        <taxon>Brenneria</taxon>
    </lineage>
</organism>
<reference evidence="1 2" key="1">
    <citation type="submission" date="2018-06" db="EMBL/GenBank/DDBJ databases">
        <title>Genomic Encyclopedia of Type Strains, Phase IV (KMG-IV): sequencing the most valuable type-strain genomes for metagenomic binning, comparative biology and taxonomic classification.</title>
        <authorList>
            <person name="Goeker M."/>
        </authorList>
    </citation>
    <scope>NUCLEOTIDE SEQUENCE [LARGE SCALE GENOMIC DNA]</scope>
    <source>
        <strain evidence="1 2">DSM 30166</strain>
    </source>
</reference>
<keyword evidence="2" id="KW-1185">Reference proteome</keyword>
<sequence length="149" mass="16674">MTIRVNWHLPAGGDIEIEHNGLSSDEGLVSLVLICLFTDARAADSDELSDGTDDRRGWPGDSYSDFPWGSKLWLIEREKLTEAVRLRAENYANLSMQPLINFGYARTATVIATIPRMNWLALSIVLTRPDKSALTVEIKKRWEAISNGV</sequence>
<comment type="caution">
    <text evidence="1">The sequence shown here is derived from an EMBL/GenBank/DDBJ whole genome shotgun (WGS) entry which is preliminary data.</text>
</comment>
<proteinExistence type="predicted"/>
<dbReference type="EMBL" id="QNRY01000006">
    <property type="protein sequence ID" value="RBP64852.1"/>
    <property type="molecule type" value="Genomic_DNA"/>
</dbReference>
<dbReference type="AlphaFoldDB" id="A0A366I7U8"/>
<protein>
    <submittedName>
        <fullName evidence="1">Phage gp46-like protein</fullName>
    </submittedName>
</protein>
<dbReference type="RefSeq" id="WP_113865474.1">
    <property type="nucleotide sequence ID" value="NZ_AGJP01000001.1"/>
</dbReference>
<name>A0A366I7U8_9GAMM</name>
<dbReference type="OrthoDB" id="5677166at2"/>
<evidence type="ECO:0000313" key="1">
    <source>
        <dbReference type="EMBL" id="RBP64852.1"/>
    </source>
</evidence>
<dbReference type="Proteomes" id="UP000253046">
    <property type="component" value="Unassembled WGS sequence"/>
</dbReference>
<accession>A0A366I7U8</accession>
<gene>
    <name evidence="1" type="ORF">DES54_10677</name>
</gene>
<dbReference type="InterPro" id="IPR010877">
    <property type="entry name" value="Phage_Mu_Gp46"/>
</dbReference>
<evidence type="ECO:0000313" key="2">
    <source>
        <dbReference type="Proteomes" id="UP000253046"/>
    </source>
</evidence>
<dbReference type="Pfam" id="PF07409">
    <property type="entry name" value="GP46"/>
    <property type="match status" value="1"/>
</dbReference>